<gene>
    <name evidence="2" type="ORF">IEO21_10077</name>
</gene>
<feature type="region of interest" description="Disordered" evidence="1">
    <location>
        <begin position="190"/>
        <end position="227"/>
    </location>
</feature>
<evidence type="ECO:0000313" key="3">
    <source>
        <dbReference type="Proteomes" id="UP000639403"/>
    </source>
</evidence>
<dbReference type="Proteomes" id="UP000639403">
    <property type="component" value="Unassembled WGS sequence"/>
</dbReference>
<organism evidence="2 3">
    <name type="scientific">Rhodonia placenta</name>
    <dbReference type="NCBI Taxonomy" id="104341"/>
    <lineage>
        <taxon>Eukaryota</taxon>
        <taxon>Fungi</taxon>
        <taxon>Dikarya</taxon>
        <taxon>Basidiomycota</taxon>
        <taxon>Agaricomycotina</taxon>
        <taxon>Agaricomycetes</taxon>
        <taxon>Polyporales</taxon>
        <taxon>Adustoporiaceae</taxon>
        <taxon>Rhodonia</taxon>
    </lineage>
</organism>
<evidence type="ECO:0000256" key="1">
    <source>
        <dbReference type="SAM" id="MobiDB-lite"/>
    </source>
</evidence>
<proteinExistence type="predicted"/>
<protein>
    <submittedName>
        <fullName evidence="2">Uncharacterized protein</fullName>
    </submittedName>
</protein>
<accession>A0A8H7NT60</accession>
<dbReference type="AlphaFoldDB" id="A0A8H7NT60"/>
<comment type="caution">
    <text evidence="2">The sequence shown here is derived from an EMBL/GenBank/DDBJ whole genome shotgun (WGS) entry which is preliminary data.</text>
</comment>
<sequence>MTRRTAPINASRECRYRPNSPALPNTCASDGREYTHLSLSALSTAHSVPQILTHVVHSNCVPAVTPAGTVRALPVPSILQWSAEHHAPTPTLTFLTRCMCRARPLCTRRTDRALFLARARTRACAPTQPRTHAPYVSGLPSLAAPRLSAGATASPCRERTAVDTRYDAAFHTPPPVSSFSLATGAVVSSHSGRARGDSQVVGSGLRDPRGGTLHSGQASAQSLRYAR</sequence>
<evidence type="ECO:0000313" key="2">
    <source>
        <dbReference type="EMBL" id="KAF9801618.1"/>
    </source>
</evidence>
<reference evidence="2" key="2">
    <citation type="journal article" name="Front. Microbiol.">
        <title>Degradative Capacity of Two Strains of Rhodonia placenta: From Phenotype to Genotype.</title>
        <authorList>
            <person name="Kolle M."/>
            <person name="Horta M.A.C."/>
            <person name="Nowrousian M."/>
            <person name="Ohm R.A."/>
            <person name="Benz J.P."/>
            <person name="Pilgard A."/>
        </authorList>
    </citation>
    <scope>NUCLEOTIDE SEQUENCE</scope>
    <source>
        <strain evidence="2">FPRL280</strain>
    </source>
</reference>
<reference evidence="2" key="1">
    <citation type="submission" date="2020-11" db="EMBL/GenBank/DDBJ databases">
        <authorList>
            <person name="Koelle M."/>
            <person name="Horta M.A.C."/>
            <person name="Nowrousian M."/>
            <person name="Ohm R.A."/>
            <person name="Benz P."/>
            <person name="Pilgard A."/>
        </authorList>
    </citation>
    <scope>NUCLEOTIDE SEQUENCE</scope>
    <source>
        <strain evidence="2">FPRL280</strain>
    </source>
</reference>
<dbReference type="EMBL" id="JADOXO010000647">
    <property type="protein sequence ID" value="KAF9801618.1"/>
    <property type="molecule type" value="Genomic_DNA"/>
</dbReference>
<feature type="compositionally biased region" description="Polar residues" evidence="1">
    <location>
        <begin position="214"/>
        <end position="227"/>
    </location>
</feature>
<name>A0A8H7NT60_9APHY</name>